<dbReference type="PANTHER" id="PTHR43798">
    <property type="entry name" value="MONOACYLGLYCEROL LIPASE"/>
    <property type="match status" value="1"/>
</dbReference>
<dbReference type="Gene3D" id="3.40.50.1820">
    <property type="entry name" value="alpha/beta hydrolase"/>
    <property type="match status" value="1"/>
</dbReference>
<dbReference type="InterPro" id="IPR000073">
    <property type="entry name" value="AB_hydrolase_1"/>
</dbReference>
<sequence>MRSPSKAVLGIGAGLAAAGVGAALGLAAERWTAGRVAGTGEGEAYGSLRGSPTRVTADDGTQLHVEVDELDVDGALPSGDAGSDAPASEVTVVFSHGFCLNQDIWHFQRQWLRGRYRMVFWDQRGHGRSGTGPSGHYTVDQCGADLRAVIDAVAPTGPLVLVGHSMGGMTVMALAGEQPDLIRERIVGVALVATSSGGLADVSWGLTGSVSKVAHKVAPVALVGLTRTPRLVDRTRRIGSDLEQFVVKRYSYASPVPPELVRFTAAMIAATPIDVVSGFLPGFDLHDKAEALAALDGIEALVLSGEEDLLTPVEHSDAIVRRLPGAEHVLVPDAGHMVMLEHPDVVNLHLGDLLERADRAVGRGRRGRRLRRPRRA</sequence>
<organism evidence="2 3">
    <name type="scientific">Angustibacter luteus</name>
    <dbReference type="NCBI Taxonomy" id="658456"/>
    <lineage>
        <taxon>Bacteria</taxon>
        <taxon>Bacillati</taxon>
        <taxon>Actinomycetota</taxon>
        <taxon>Actinomycetes</taxon>
        <taxon>Kineosporiales</taxon>
        <taxon>Kineosporiaceae</taxon>
    </lineage>
</organism>
<feature type="domain" description="AB hydrolase-1" evidence="1">
    <location>
        <begin position="91"/>
        <end position="343"/>
    </location>
</feature>
<comment type="caution">
    <text evidence="2">The sequence shown here is derived from an EMBL/GenBank/DDBJ whole genome shotgun (WGS) entry which is preliminary data.</text>
</comment>
<evidence type="ECO:0000259" key="1">
    <source>
        <dbReference type="Pfam" id="PF00561"/>
    </source>
</evidence>
<dbReference type="InterPro" id="IPR050266">
    <property type="entry name" value="AB_hydrolase_sf"/>
</dbReference>
<dbReference type="SUPFAM" id="SSF53474">
    <property type="entry name" value="alpha/beta-Hydrolases"/>
    <property type="match status" value="1"/>
</dbReference>
<dbReference type="GO" id="GO:0016787">
    <property type="term" value="F:hydrolase activity"/>
    <property type="evidence" value="ECO:0007669"/>
    <property type="project" value="UniProtKB-KW"/>
</dbReference>
<gene>
    <name evidence="2" type="ORF">ACFQDO_12525</name>
</gene>
<dbReference type="Proteomes" id="UP001596189">
    <property type="component" value="Unassembled WGS sequence"/>
</dbReference>
<dbReference type="InterPro" id="IPR029058">
    <property type="entry name" value="AB_hydrolase_fold"/>
</dbReference>
<evidence type="ECO:0000313" key="2">
    <source>
        <dbReference type="EMBL" id="MFC6007952.1"/>
    </source>
</evidence>
<keyword evidence="3" id="KW-1185">Reference proteome</keyword>
<protein>
    <submittedName>
        <fullName evidence="2">Alpha/beta fold hydrolase</fullName>
    </submittedName>
</protein>
<keyword evidence="2" id="KW-0378">Hydrolase</keyword>
<dbReference type="RefSeq" id="WP_345715358.1">
    <property type="nucleotide sequence ID" value="NZ_BAABFP010000002.1"/>
</dbReference>
<accession>A0ABW1JF11</accession>
<evidence type="ECO:0000313" key="3">
    <source>
        <dbReference type="Proteomes" id="UP001596189"/>
    </source>
</evidence>
<name>A0ABW1JF11_9ACTN</name>
<dbReference type="EMBL" id="JBHSRD010000004">
    <property type="protein sequence ID" value="MFC6007952.1"/>
    <property type="molecule type" value="Genomic_DNA"/>
</dbReference>
<dbReference type="Pfam" id="PF00561">
    <property type="entry name" value="Abhydrolase_1"/>
    <property type="match status" value="1"/>
</dbReference>
<proteinExistence type="predicted"/>
<reference evidence="3" key="1">
    <citation type="journal article" date="2019" name="Int. J. Syst. Evol. Microbiol.">
        <title>The Global Catalogue of Microorganisms (GCM) 10K type strain sequencing project: providing services to taxonomists for standard genome sequencing and annotation.</title>
        <authorList>
            <consortium name="The Broad Institute Genomics Platform"/>
            <consortium name="The Broad Institute Genome Sequencing Center for Infectious Disease"/>
            <person name="Wu L."/>
            <person name="Ma J."/>
        </authorList>
    </citation>
    <scope>NUCLEOTIDE SEQUENCE [LARGE SCALE GENOMIC DNA]</scope>
    <source>
        <strain evidence="3">KACC 14249</strain>
    </source>
</reference>